<dbReference type="InterPro" id="IPR009081">
    <property type="entry name" value="PP-bd_ACP"/>
</dbReference>
<dbReference type="SUPFAM" id="SSF47336">
    <property type="entry name" value="ACP-like"/>
    <property type="match status" value="1"/>
</dbReference>
<dbReference type="Pfam" id="PF00550">
    <property type="entry name" value="PP-binding"/>
    <property type="match status" value="1"/>
</dbReference>
<dbReference type="AlphaFoldDB" id="A0A918VBL5"/>
<organism evidence="2 3">
    <name type="scientific">Streptomyces echinoruber</name>
    <dbReference type="NCBI Taxonomy" id="68898"/>
    <lineage>
        <taxon>Bacteria</taxon>
        <taxon>Bacillati</taxon>
        <taxon>Actinomycetota</taxon>
        <taxon>Actinomycetes</taxon>
        <taxon>Kitasatosporales</taxon>
        <taxon>Streptomycetaceae</taxon>
        <taxon>Streptomyces</taxon>
    </lineage>
</organism>
<dbReference type="PROSITE" id="PS50075">
    <property type="entry name" value="CARRIER"/>
    <property type="match status" value="1"/>
</dbReference>
<accession>A0A918VBL5</accession>
<sequence length="77" mass="8437">MYDLLVSILTDRFEVRPELVSPQARLTSLGLDSLFVVELSFVLEGDHGVEISLDELAGASTLSEIAQLMQDKQDASL</sequence>
<evidence type="ECO:0000259" key="1">
    <source>
        <dbReference type="PROSITE" id="PS50075"/>
    </source>
</evidence>
<evidence type="ECO:0000313" key="3">
    <source>
        <dbReference type="Proteomes" id="UP000623010"/>
    </source>
</evidence>
<reference evidence="2" key="1">
    <citation type="journal article" date="2014" name="Int. J. Syst. Evol. Microbiol.">
        <title>Complete genome sequence of Corynebacterium casei LMG S-19264T (=DSM 44701T), isolated from a smear-ripened cheese.</title>
        <authorList>
            <consortium name="US DOE Joint Genome Institute (JGI-PGF)"/>
            <person name="Walter F."/>
            <person name="Albersmeier A."/>
            <person name="Kalinowski J."/>
            <person name="Ruckert C."/>
        </authorList>
    </citation>
    <scope>NUCLEOTIDE SEQUENCE</scope>
    <source>
        <strain evidence="2">JCM 5016</strain>
    </source>
</reference>
<keyword evidence="3" id="KW-1185">Reference proteome</keyword>
<protein>
    <recommendedName>
        <fullName evidence="1">Carrier domain-containing protein</fullName>
    </recommendedName>
</protein>
<feature type="domain" description="Carrier" evidence="1">
    <location>
        <begin position="1"/>
        <end position="73"/>
    </location>
</feature>
<gene>
    <name evidence="2" type="ORF">GCM10010389_27250</name>
</gene>
<comment type="caution">
    <text evidence="2">The sequence shown here is derived from an EMBL/GenBank/DDBJ whole genome shotgun (WGS) entry which is preliminary data.</text>
</comment>
<name>A0A918VBL5_9ACTN</name>
<reference evidence="2" key="2">
    <citation type="submission" date="2020-09" db="EMBL/GenBank/DDBJ databases">
        <authorList>
            <person name="Sun Q."/>
            <person name="Ohkuma M."/>
        </authorList>
    </citation>
    <scope>NUCLEOTIDE SEQUENCE</scope>
    <source>
        <strain evidence="2">JCM 5016</strain>
    </source>
</reference>
<dbReference type="Gene3D" id="1.10.1200.10">
    <property type="entry name" value="ACP-like"/>
    <property type="match status" value="1"/>
</dbReference>
<dbReference type="InterPro" id="IPR036736">
    <property type="entry name" value="ACP-like_sf"/>
</dbReference>
<dbReference type="EMBL" id="BMWH01000008">
    <property type="protein sequence ID" value="GGZ87418.1"/>
    <property type="molecule type" value="Genomic_DNA"/>
</dbReference>
<proteinExistence type="predicted"/>
<dbReference type="Proteomes" id="UP000623010">
    <property type="component" value="Unassembled WGS sequence"/>
</dbReference>
<evidence type="ECO:0000313" key="2">
    <source>
        <dbReference type="EMBL" id="GGZ87418.1"/>
    </source>
</evidence>